<name>A0A0M2KD32_9GAMM</name>
<dbReference type="AlphaFoldDB" id="A0A0M2KD32"/>
<dbReference type="InterPro" id="IPR036275">
    <property type="entry name" value="YdgH-like_sf"/>
</dbReference>
<sequence>MRTISISVRGFLDDALRVIAEKTGDSGASWYQVQLVSETGRVTGMPQQFCMGHPWPRVINSIKVY</sequence>
<dbReference type="EMBL" id="JXNU01000003">
    <property type="protein sequence ID" value="KKF37270.1"/>
    <property type="molecule type" value="Genomic_DNA"/>
</dbReference>
<dbReference type="PATRIC" id="fig|65700.7.peg.5128"/>
<organism evidence="1 2">
    <name type="scientific">Erwinia tracheiphila</name>
    <dbReference type="NCBI Taxonomy" id="65700"/>
    <lineage>
        <taxon>Bacteria</taxon>
        <taxon>Pseudomonadati</taxon>
        <taxon>Pseudomonadota</taxon>
        <taxon>Gammaproteobacteria</taxon>
        <taxon>Enterobacterales</taxon>
        <taxon>Erwiniaceae</taxon>
        <taxon>Erwinia</taxon>
    </lineage>
</organism>
<dbReference type="Proteomes" id="UP000033924">
    <property type="component" value="Unassembled WGS sequence"/>
</dbReference>
<keyword evidence="2" id="KW-1185">Reference proteome</keyword>
<dbReference type="SUPFAM" id="SSF159871">
    <property type="entry name" value="YdgH-like"/>
    <property type="match status" value="1"/>
</dbReference>
<dbReference type="STRING" id="65700.SY86_20625"/>
<comment type="caution">
    <text evidence="1">The sequence shown here is derived from an EMBL/GenBank/DDBJ whole genome shotgun (WGS) entry which is preliminary data.</text>
</comment>
<reference evidence="1 2" key="1">
    <citation type="submission" date="2015-01" db="EMBL/GenBank/DDBJ databases">
        <title>Erwinia tracheiphila.</title>
        <authorList>
            <person name="Shapiro L.R."/>
        </authorList>
    </citation>
    <scope>NUCLEOTIDE SEQUENCE [LARGE SCALE GENOMIC DNA]</scope>
    <source>
        <strain evidence="1 2">BuffGH</strain>
    </source>
</reference>
<dbReference type="RefSeq" id="WP_046372185.1">
    <property type="nucleotide sequence ID" value="NZ_CP089932.1"/>
</dbReference>
<proteinExistence type="predicted"/>
<protein>
    <submittedName>
        <fullName evidence="1">Uncharacterized protein</fullName>
    </submittedName>
</protein>
<accession>A0A0M2KD32</accession>
<gene>
    <name evidence="1" type="ORF">SY86_20625</name>
</gene>
<evidence type="ECO:0000313" key="1">
    <source>
        <dbReference type="EMBL" id="KKF37270.1"/>
    </source>
</evidence>
<evidence type="ECO:0000313" key="2">
    <source>
        <dbReference type="Proteomes" id="UP000033924"/>
    </source>
</evidence>